<dbReference type="Gene3D" id="3.40.50.11350">
    <property type="match status" value="1"/>
</dbReference>
<keyword evidence="1" id="KW-1133">Transmembrane helix</keyword>
<name>A0A6C0K2K9_9ZZZZ</name>
<organism evidence="2">
    <name type="scientific">viral metagenome</name>
    <dbReference type="NCBI Taxonomy" id="1070528"/>
    <lineage>
        <taxon>unclassified sequences</taxon>
        <taxon>metagenomes</taxon>
        <taxon>organismal metagenomes</taxon>
    </lineage>
</organism>
<evidence type="ECO:0000256" key="1">
    <source>
        <dbReference type="SAM" id="Phobius"/>
    </source>
</evidence>
<proteinExistence type="predicted"/>
<protein>
    <submittedName>
        <fullName evidence="2">Uncharacterized protein</fullName>
    </submittedName>
</protein>
<dbReference type="EMBL" id="MN740798">
    <property type="protein sequence ID" value="QHU12282.1"/>
    <property type="molecule type" value="Genomic_DNA"/>
</dbReference>
<dbReference type="AlphaFoldDB" id="A0A6C0K2K9"/>
<evidence type="ECO:0000313" key="2">
    <source>
        <dbReference type="EMBL" id="QHU12282.1"/>
    </source>
</evidence>
<accession>A0A6C0K2K9</accession>
<keyword evidence="1" id="KW-0812">Transmembrane</keyword>
<keyword evidence="1" id="KW-0472">Membrane</keyword>
<sequence>MIVEYFNRHKKLPEIVDSSDQFDWYRPGTMETYFTTQTNLDISFKRGIHYEHDHQYLDYKTLDYRGIAPFIVKYFTPSSEVQGIMAEMELKYPLDYANTCCLFYRGNDKATETALSSYSDYIVRAKAVLQANPKTQFLVQSDETEFIETMVAEFPNKVVWFKDEIRHIRKCITTVDKVFKEDNYQFSKYYLAITLIMAKCGVIICGTGNCSIWIALFRGSAKGVQQYLRNGWL</sequence>
<reference evidence="2" key="1">
    <citation type="journal article" date="2020" name="Nature">
        <title>Giant virus diversity and host interactions through global metagenomics.</title>
        <authorList>
            <person name="Schulz F."/>
            <person name="Roux S."/>
            <person name="Paez-Espino D."/>
            <person name="Jungbluth S."/>
            <person name="Walsh D.A."/>
            <person name="Denef V.J."/>
            <person name="McMahon K.D."/>
            <person name="Konstantinidis K.T."/>
            <person name="Eloe-Fadrosh E.A."/>
            <person name="Kyrpides N.C."/>
            <person name="Woyke T."/>
        </authorList>
    </citation>
    <scope>NUCLEOTIDE SEQUENCE</scope>
    <source>
        <strain evidence="2">GVMAG-S-1101171-110</strain>
    </source>
</reference>
<feature type="transmembrane region" description="Helical" evidence="1">
    <location>
        <begin position="189"/>
        <end position="216"/>
    </location>
</feature>